<evidence type="ECO:0000256" key="1">
    <source>
        <dbReference type="SAM" id="MobiDB-lite"/>
    </source>
</evidence>
<keyword evidence="3" id="KW-1185">Reference proteome</keyword>
<protein>
    <recommendedName>
        <fullName evidence="4">Acid phosphatase</fullName>
    </recommendedName>
</protein>
<gene>
    <name evidence="2" type="ORF">SCF082_LOCUS20492</name>
</gene>
<organism evidence="2 3">
    <name type="scientific">Durusdinium trenchii</name>
    <dbReference type="NCBI Taxonomy" id="1381693"/>
    <lineage>
        <taxon>Eukaryota</taxon>
        <taxon>Sar</taxon>
        <taxon>Alveolata</taxon>
        <taxon>Dinophyceae</taxon>
        <taxon>Suessiales</taxon>
        <taxon>Symbiodiniaceae</taxon>
        <taxon>Durusdinium</taxon>
    </lineage>
</organism>
<feature type="region of interest" description="Disordered" evidence="1">
    <location>
        <begin position="372"/>
        <end position="402"/>
    </location>
</feature>
<dbReference type="EMBL" id="CAXAMM010014335">
    <property type="protein sequence ID" value="CAK9033463.1"/>
    <property type="molecule type" value="Genomic_DNA"/>
</dbReference>
<feature type="compositionally biased region" description="Basic and acidic residues" evidence="1">
    <location>
        <begin position="382"/>
        <end position="393"/>
    </location>
</feature>
<evidence type="ECO:0000313" key="3">
    <source>
        <dbReference type="Proteomes" id="UP001642464"/>
    </source>
</evidence>
<comment type="caution">
    <text evidence="2">The sequence shown here is derived from an EMBL/GenBank/DDBJ whole genome shotgun (WGS) entry which is preliminary data.</text>
</comment>
<dbReference type="PANTHER" id="PTHR40861">
    <property type="entry name" value="DUF2183 DOMAIN-CONTAINING PROTEIN"/>
    <property type="match status" value="1"/>
</dbReference>
<dbReference type="Proteomes" id="UP001642464">
    <property type="component" value="Unassembled WGS sequence"/>
</dbReference>
<evidence type="ECO:0000313" key="2">
    <source>
        <dbReference type="EMBL" id="CAK9033463.1"/>
    </source>
</evidence>
<accession>A0ABP0L2R5</accession>
<name>A0ABP0L2R5_9DINO</name>
<evidence type="ECO:0008006" key="4">
    <source>
        <dbReference type="Google" id="ProtNLM"/>
    </source>
</evidence>
<proteinExistence type="predicted"/>
<dbReference type="PANTHER" id="PTHR40861:SF1">
    <property type="entry name" value="PHOSPHATIDATE PHOSPHATASE APP1 CATALYTIC DOMAIN-CONTAINING PROTEIN"/>
    <property type="match status" value="1"/>
</dbReference>
<reference evidence="2 3" key="1">
    <citation type="submission" date="2024-02" db="EMBL/GenBank/DDBJ databases">
        <authorList>
            <person name="Chen Y."/>
            <person name="Shah S."/>
            <person name="Dougan E. K."/>
            <person name="Thang M."/>
            <person name="Chan C."/>
        </authorList>
    </citation>
    <scope>NUCLEOTIDE SEQUENCE [LARGE SCALE GENOMIC DNA]</scope>
</reference>
<sequence>MKIAGAEACVFSLCGVWAHTTAQNDRLQSSIQELDLRMLVDKQHVETGASRFTVYCIQNLISQRSTSSGQLQRLVGKLREMAMGTMHLLEEEAPGQELRHVSAFPEKGGSHSVAVEPRGIETGLLPGADDTASRRSSTELALHVRVGRSDQVIHLFRKHVMHMDTVTKTRLVDALQRQHDFYANRLQQELVVELLESTTGDELRMMKDILDEGGDFYNLHKLVFHDLDPEMHSRVLSHIQQQGRRLAKQYDPGQAPMKIVSDVDDTLYGSGGHFPAGCDEREPRDKMRAFEGFLRKRFDEASSIRLNSVHSVDSFWRYFNESFQAAIYGTDTARYYFPGAVVPTWLQVLGPNYLYGMGRMRECTARLGVPGGPPLHPFGRPVEGDVSPRDPKGPDSGGAAIPELVSHVLRRLRP</sequence>